<protein>
    <submittedName>
        <fullName evidence="1">Replication initiator protein</fullName>
    </submittedName>
</protein>
<dbReference type="Proteomes" id="UP000239863">
    <property type="component" value="Unassembled WGS sequence"/>
</dbReference>
<dbReference type="RefSeq" id="WP_104410051.1">
    <property type="nucleotide sequence ID" value="NZ_PTIS01000010.1"/>
</dbReference>
<dbReference type="InterPro" id="IPR036388">
    <property type="entry name" value="WH-like_DNA-bd_sf"/>
</dbReference>
<gene>
    <name evidence="1" type="ORF">BD821_11052</name>
</gene>
<dbReference type="SUPFAM" id="SSF46785">
    <property type="entry name" value="Winged helix' DNA-binding domain"/>
    <property type="match status" value="1"/>
</dbReference>
<name>A0A2S6FXE5_9CLOT</name>
<dbReference type="Pfam" id="PF21205">
    <property type="entry name" value="Rep3_C"/>
    <property type="match status" value="1"/>
</dbReference>
<dbReference type="InterPro" id="IPR036390">
    <property type="entry name" value="WH_DNA-bd_sf"/>
</dbReference>
<dbReference type="EMBL" id="PTIS01000010">
    <property type="protein sequence ID" value="PPK48087.1"/>
    <property type="molecule type" value="Genomic_DNA"/>
</dbReference>
<proteinExistence type="predicted"/>
<accession>A0A2S6FXE5</accession>
<sequence length="115" mass="13888">MEEDLNKLKVIKRRRKSIVRSIVKSDIPNFKSIYAKILYLELEKRKPSTDFEISLEELKHILMVPNLAYVYSHLRLRVLDNIIKEFNEVNSPLQFSYEIIRENEKDMVKFKIKYI</sequence>
<reference evidence="1 2" key="1">
    <citation type="submission" date="2018-02" db="EMBL/GenBank/DDBJ databases">
        <title>Genomic Encyclopedia of Archaeal and Bacterial Type Strains, Phase II (KMG-II): from individual species to whole genera.</title>
        <authorList>
            <person name="Goeker M."/>
        </authorList>
    </citation>
    <scope>NUCLEOTIDE SEQUENCE [LARGE SCALE GENOMIC DNA]</scope>
    <source>
        <strain evidence="1 2">DSM 15099</strain>
    </source>
</reference>
<comment type="caution">
    <text evidence="1">The sequence shown here is derived from an EMBL/GenBank/DDBJ whole genome shotgun (WGS) entry which is preliminary data.</text>
</comment>
<dbReference type="AlphaFoldDB" id="A0A2S6FXE5"/>
<dbReference type="Gene3D" id="1.10.10.10">
    <property type="entry name" value="Winged helix-like DNA-binding domain superfamily/Winged helix DNA-binding domain"/>
    <property type="match status" value="1"/>
</dbReference>
<dbReference type="STRING" id="37659.GCA_000703125_01229"/>
<organism evidence="1 2">
    <name type="scientific">Clostridium algidicarnis DSM 15099</name>
    <dbReference type="NCBI Taxonomy" id="1121295"/>
    <lineage>
        <taxon>Bacteria</taxon>
        <taxon>Bacillati</taxon>
        <taxon>Bacillota</taxon>
        <taxon>Clostridia</taxon>
        <taxon>Eubacteriales</taxon>
        <taxon>Clostridiaceae</taxon>
        <taxon>Clostridium</taxon>
    </lineage>
</organism>
<evidence type="ECO:0000313" key="1">
    <source>
        <dbReference type="EMBL" id="PPK48087.1"/>
    </source>
</evidence>
<evidence type="ECO:0000313" key="2">
    <source>
        <dbReference type="Proteomes" id="UP000239863"/>
    </source>
</evidence>
<dbReference type="OrthoDB" id="2351919at2"/>